<dbReference type="AlphaFoldDB" id="A0A445D245"/>
<dbReference type="PROSITE" id="PS51375">
    <property type="entry name" value="PPR"/>
    <property type="match status" value="1"/>
</dbReference>
<gene>
    <name evidence="4" type="ORF">Ahy_A05g022963</name>
</gene>
<protein>
    <recommendedName>
        <fullName evidence="6">Pentatricopeptide repeat-containing protein</fullName>
    </recommendedName>
</protein>
<dbReference type="InterPro" id="IPR002885">
    <property type="entry name" value="PPR_rpt"/>
</dbReference>
<dbReference type="PANTHER" id="PTHR47941">
    <property type="entry name" value="PENTATRICOPEPTIDE REPEAT-CONTAINING PROTEIN 3, MITOCHONDRIAL"/>
    <property type="match status" value="1"/>
</dbReference>
<comment type="similarity">
    <text evidence="1">Belongs to the PPR family. P subfamily.</text>
</comment>
<dbReference type="Proteomes" id="UP000289738">
    <property type="component" value="Chromosome A05"/>
</dbReference>
<dbReference type="InterPro" id="IPR011990">
    <property type="entry name" value="TPR-like_helical_dom_sf"/>
</dbReference>
<comment type="caution">
    <text evidence="4">The sequence shown here is derived from an EMBL/GenBank/DDBJ whole genome shotgun (WGS) entry which is preliminary data.</text>
</comment>
<name>A0A445D245_ARAHY</name>
<evidence type="ECO:0000256" key="3">
    <source>
        <dbReference type="PROSITE-ProRule" id="PRU00708"/>
    </source>
</evidence>
<dbReference type="EMBL" id="SDMP01000005">
    <property type="protein sequence ID" value="RYR57225.1"/>
    <property type="molecule type" value="Genomic_DNA"/>
</dbReference>
<dbReference type="Gene3D" id="1.25.40.10">
    <property type="entry name" value="Tetratricopeptide repeat domain"/>
    <property type="match status" value="1"/>
</dbReference>
<reference evidence="4 5" key="1">
    <citation type="submission" date="2019-01" db="EMBL/GenBank/DDBJ databases">
        <title>Sequencing of cultivated peanut Arachis hypogaea provides insights into genome evolution and oil improvement.</title>
        <authorList>
            <person name="Chen X."/>
        </authorList>
    </citation>
    <scope>NUCLEOTIDE SEQUENCE [LARGE SCALE GENOMIC DNA]</scope>
    <source>
        <strain evidence="5">cv. Fuhuasheng</strain>
        <tissue evidence="4">Leaves</tissue>
    </source>
</reference>
<keyword evidence="5" id="KW-1185">Reference proteome</keyword>
<evidence type="ECO:0000256" key="1">
    <source>
        <dbReference type="ARBA" id="ARBA00007626"/>
    </source>
</evidence>
<evidence type="ECO:0000313" key="4">
    <source>
        <dbReference type="EMBL" id="RYR57225.1"/>
    </source>
</evidence>
<feature type="repeat" description="PPR" evidence="3">
    <location>
        <begin position="30"/>
        <end position="64"/>
    </location>
</feature>
<sequence length="118" mass="12996">MILGALAKSNDFPTAILLVQKLQDRGIASDLFTLNTLINCCSSMGPMKLAFFVLAKILRMGYQPDTVSVCLSGNVEKALHFQDRVLALGFQFNKVTYGTLIKRFCNLPLSSGRVQKPI</sequence>
<dbReference type="NCBIfam" id="TIGR00756">
    <property type="entry name" value="PPR"/>
    <property type="match status" value="1"/>
</dbReference>
<keyword evidence="2" id="KW-0677">Repeat</keyword>
<evidence type="ECO:0008006" key="6">
    <source>
        <dbReference type="Google" id="ProtNLM"/>
    </source>
</evidence>
<organism evidence="4 5">
    <name type="scientific">Arachis hypogaea</name>
    <name type="common">Peanut</name>
    <dbReference type="NCBI Taxonomy" id="3818"/>
    <lineage>
        <taxon>Eukaryota</taxon>
        <taxon>Viridiplantae</taxon>
        <taxon>Streptophyta</taxon>
        <taxon>Embryophyta</taxon>
        <taxon>Tracheophyta</taxon>
        <taxon>Spermatophyta</taxon>
        <taxon>Magnoliopsida</taxon>
        <taxon>eudicotyledons</taxon>
        <taxon>Gunneridae</taxon>
        <taxon>Pentapetalae</taxon>
        <taxon>rosids</taxon>
        <taxon>fabids</taxon>
        <taxon>Fabales</taxon>
        <taxon>Fabaceae</taxon>
        <taxon>Papilionoideae</taxon>
        <taxon>50 kb inversion clade</taxon>
        <taxon>dalbergioids sensu lato</taxon>
        <taxon>Dalbergieae</taxon>
        <taxon>Pterocarpus clade</taxon>
        <taxon>Arachis</taxon>
    </lineage>
</organism>
<dbReference type="Pfam" id="PF13812">
    <property type="entry name" value="PPR_3"/>
    <property type="match status" value="1"/>
</dbReference>
<evidence type="ECO:0000313" key="5">
    <source>
        <dbReference type="Proteomes" id="UP000289738"/>
    </source>
</evidence>
<proteinExistence type="inferred from homology"/>
<evidence type="ECO:0000256" key="2">
    <source>
        <dbReference type="ARBA" id="ARBA00022737"/>
    </source>
</evidence>
<accession>A0A445D245</accession>